<evidence type="ECO:0000256" key="4">
    <source>
        <dbReference type="PIRSR" id="PIRSR602401-1"/>
    </source>
</evidence>
<dbReference type="PRINTS" id="PR00463">
    <property type="entry name" value="EP450I"/>
</dbReference>
<feature type="chain" id="PRO_5040399902" evidence="6">
    <location>
        <begin position="30"/>
        <end position="506"/>
    </location>
</feature>
<dbReference type="InterPro" id="IPR002401">
    <property type="entry name" value="Cyt_P450_E_grp-I"/>
</dbReference>
<dbReference type="InterPro" id="IPR001128">
    <property type="entry name" value="Cyt_P450"/>
</dbReference>
<evidence type="ECO:0000313" key="8">
    <source>
        <dbReference type="Proteomes" id="UP000800093"/>
    </source>
</evidence>
<feature type="signal peptide" evidence="6">
    <location>
        <begin position="1"/>
        <end position="29"/>
    </location>
</feature>
<dbReference type="PROSITE" id="PS00086">
    <property type="entry name" value="CYTOCHROME_P450"/>
    <property type="match status" value="1"/>
</dbReference>
<sequence>MRRTNFNLGLLSIQAVILAILAQIRRVCGQILSSILNVFLSWRHATFKVDGKTSIPSCDYEWPNGQGDAAKFLYGASNSEKWGKKLGSIYRIWSGFTPEIVLTKPEDIKNVFKDSNKHSKATANDSGYLMHQLLGSCLGLIGGSPWEAVRETFKGPFLPTQATTFAPLIQSEVKKFFDALMHDRKLESGVIDPAKDLSMLPFLIIAKIIYGELEEAQHKELKELIKIREALFRQVMSGGLSRFYWSKYLPTKTNASLIEFKYRWKTFNDKVISKLLDMGKYTPIVQMSRFIESGKVTGEQFYQTLDEILFANLDVTTGGTSWVLTLLATYEEYQSKVRTELYRKEDSNMLEEYITKSFTLLDACILESARLKPAAAFTVPQSAPTIRIVDGFIIPANTNVIVDTYALNIRNEFWGEDSRTYRPERFLEKAASEYRYHYWRFGFGPRQCLGKYIADLIIRATISYIIINYDLECPMEEDGPGRNHEVWIDHPVTLLRCTMRDRSRKK</sequence>
<feature type="binding site" description="axial binding residue" evidence="4">
    <location>
        <position position="448"/>
    </location>
    <ligand>
        <name>heme</name>
        <dbReference type="ChEBI" id="CHEBI:30413"/>
    </ligand>
    <ligandPart>
        <name>Fe</name>
        <dbReference type="ChEBI" id="CHEBI:18248"/>
    </ligandPart>
</feature>
<dbReference type="GO" id="GO:0016705">
    <property type="term" value="F:oxidoreductase activity, acting on paired donors, with incorporation or reduction of molecular oxygen"/>
    <property type="evidence" value="ECO:0007669"/>
    <property type="project" value="InterPro"/>
</dbReference>
<dbReference type="Proteomes" id="UP000800093">
    <property type="component" value="Unassembled WGS sequence"/>
</dbReference>
<evidence type="ECO:0000256" key="5">
    <source>
        <dbReference type="RuleBase" id="RU000461"/>
    </source>
</evidence>
<dbReference type="AlphaFoldDB" id="A0A9P4K1M5"/>
<comment type="similarity">
    <text evidence="1 5">Belongs to the cytochrome P450 family.</text>
</comment>
<evidence type="ECO:0000256" key="6">
    <source>
        <dbReference type="SAM" id="SignalP"/>
    </source>
</evidence>
<keyword evidence="5 7" id="KW-0503">Monooxygenase</keyword>
<comment type="caution">
    <text evidence="7">The sequence shown here is derived from an EMBL/GenBank/DDBJ whole genome shotgun (WGS) entry which is preliminary data.</text>
</comment>
<dbReference type="PANTHER" id="PTHR24291:SF167">
    <property type="entry name" value="CYTOCHROME P450 MONOOXYGENASE GLIC"/>
    <property type="match status" value="1"/>
</dbReference>
<dbReference type="GO" id="GO:0004497">
    <property type="term" value="F:monooxygenase activity"/>
    <property type="evidence" value="ECO:0007669"/>
    <property type="project" value="UniProtKB-KW"/>
</dbReference>
<dbReference type="EMBL" id="ML986702">
    <property type="protein sequence ID" value="KAF2259667.1"/>
    <property type="molecule type" value="Genomic_DNA"/>
</dbReference>
<dbReference type="SUPFAM" id="SSF48264">
    <property type="entry name" value="Cytochrome P450"/>
    <property type="match status" value="1"/>
</dbReference>
<accession>A0A9P4K1M5</accession>
<name>A0A9P4K1M5_9PLEO</name>
<dbReference type="Pfam" id="PF00067">
    <property type="entry name" value="p450"/>
    <property type="match status" value="1"/>
</dbReference>
<evidence type="ECO:0000256" key="2">
    <source>
        <dbReference type="ARBA" id="ARBA00022723"/>
    </source>
</evidence>
<keyword evidence="4 5" id="KW-0349">Heme</keyword>
<dbReference type="PRINTS" id="PR00385">
    <property type="entry name" value="P450"/>
</dbReference>
<proteinExistence type="inferred from homology"/>
<dbReference type="Gene3D" id="1.10.630.10">
    <property type="entry name" value="Cytochrome P450"/>
    <property type="match status" value="1"/>
</dbReference>
<keyword evidence="6" id="KW-0732">Signal</keyword>
<organism evidence="7 8">
    <name type="scientific">Lojkania enalia</name>
    <dbReference type="NCBI Taxonomy" id="147567"/>
    <lineage>
        <taxon>Eukaryota</taxon>
        <taxon>Fungi</taxon>
        <taxon>Dikarya</taxon>
        <taxon>Ascomycota</taxon>
        <taxon>Pezizomycotina</taxon>
        <taxon>Dothideomycetes</taxon>
        <taxon>Pleosporomycetidae</taxon>
        <taxon>Pleosporales</taxon>
        <taxon>Pleosporales incertae sedis</taxon>
        <taxon>Lojkania</taxon>
    </lineage>
</organism>
<dbReference type="InterPro" id="IPR036396">
    <property type="entry name" value="Cyt_P450_sf"/>
</dbReference>
<keyword evidence="2 4" id="KW-0479">Metal-binding</keyword>
<gene>
    <name evidence="7" type="ORF">CC78DRAFT_555924</name>
</gene>
<dbReference type="InterPro" id="IPR017972">
    <property type="entry name" value="Cyt_P450_CS"/>
</dbReference>
<protein>
    <submittedName>
        <fullName evidence="7">Cytochrome P450 monooxygenase</fullName>
    </submittedName>
</protein>
<comment type="cofactor">
    <cofactor evidence="4">
        <name>heme</name>
        <dbReference type="ChEBI" id="CHEBI:30413"/>
    </cofactor>
</comment>
<dbReference type="GO" id="GO:0020037">
    <property type="term" value="F:heme binding"/>
    <property type="evidence" value="ECO:0007669"/>
    <property type="project" value="InterPro"/>
</dbReference>
<evidence type="ECO:0000313" key="7">
    <source>
        <dbReference type="EMBL" id="KAF2259667.1"/>
    </source>
</evidence>
<keyword evidence="3 4" id="KW-0408">Iron</keyword>
<dbReference type="OrthoDB" id="2789670at2759"/>
<evidence type="ECO:0000256" key="3">
    <source>
        <dbReference type="ARBA" id="ARBA00023004"/>
    </source>
</evidence>
<dbReference type="InterPro" id="IPR050196">
    <property type="entry name" value="Cytochrome_P450_Monoox"/>
</dbReference>
<dbReference type="PANTHER" id="PTHR24291">
    <property type="entry name" value="CYTOCHROME P450 FAMILY 4"/>
    <property type="match status" value="1"/>
</dbReference>
<keyword evidence="5" id="KW-0560">Oxidoreductase</keyword>
<dbReference type="GO" id="GO:0005506">
    <property type="term" value="F:iron ion binding"/>
    <property type="evidence" value="ECO:0007669"/>
    <property type="project" value="InterPro"/>
</dbReference>
<reference evidence="8" key="1">
    <citation type="journal article" date="2020" name="Stud. Mycol.">
        <title>101 Dothideomycetes genomes: A test case for predicting lifestyles and emergence of pathogens.</title>
        <authorList>
            <person name="Haridas S."/>
            <person name="Albert R."/>
            <person name="Binder M."/>
            <person name="Bloem J."/>
            <person name="LaButti K."/>
            <person name="Salamov A."/>
            <person name="Andreopoulos B."/>
            <person name="Baker S."/>
            <person name="Barry K."/>
            <person name="Bills G."/>
            <person name="Bluhm B."/>
            <person name="Cannon C."/>
            <person name="Castanera R."/>
            <person name="Culley D."/>
            <person name="Daum C."/>
            <person name="Ezra D."/>
            <person name="Gonzalez J."/>
            <person name="Henrissat B."/>
            <person name="Kuo A."/>
            <person name="Liang C."/>
            <person name="Lipzen A."/>
            <person name="Lutzoni F."/>
            <person name="Magnuson J."/>
            <person name="Mondo S."/>
            <person name="Nolan M."/>
            <person name="Ohm R."/>
            <person name="Pangilinan J."/>
            <person name="Park H.-J."/>
            <person name="Ramirez L."/>
            <person name="Alfaro M."/>
            <person name="Sun H."/>
            <person name="Tritt A."/>
            <person name="Yoshinaga Y."/>
            <person name="Zwiers L.-H."/>
            <person name="Turgeon B."/>
            <person name="Goodwin S."/>
            <person name="Spatafora J."/>
            <person name="Crous P."/>
            <person name="Grigoriev I."/>
        </authorList>
    </citation>
    <scope>NUCLEOTIDE SEQUENCE [LARGE SCALE GENOMIC DNA]</scope>
    <source>
        <strain evidence="8">CBS 304.66</strain>
    </source>
</reference>
<keyword evidence="8" id="KW-1185">Reference proteome</keyword>
<evidence type="ECO:0000256" key="1">
    <source>
        <dbReference type="ARBA" id="ARBA00010617"/>
    </source>
</evidence>
<dbReference type="CDD" id="cd20615">
    <property type="entry name" value="CYP_GliC-like"/>
    <property type="match status" value="1"/>
</dbReference>